<name>A0A1H4IFV7_9NOCA</name>
<organism evidence="7 8">
    <name type="scientific">Rhodococcus koreensis</name>
    <dbReference type="NCBI Taxonomy" id="99653"/>
    <lineage>
        <taxon>Bacteria</taxon>
        <taxon>Bacillati</taxon>
        <taxon>Actinomycetota</taxon>
        <taxon>Actinomycetes</taxon>
        <taxon>Mycobacteriales</taxon>
        <taxon>Nocardiaceae</taxon>
        <taxon>Rhodococcus</taxon>
    </lineage>
</organism>
<proteinExistence type="inferred from homology"/>
<dbReference type="InterPro" id="IPR000064">
    <property type="entry name" value="NLP_P60_dom"/>
</dbReference>
<dbReference type="InterPro" id="IPR051794">
    <property type="entry name" value="PG_Endopeptidase_C40"/>
</dbReference>
<keyword evidence="8" id="KW-1185">Reference proteome</keyword>
<dbReference type="InterPro" id="IPR038765">
    <property type="entry name" value="Papain-like_cys_pep_sf"/>
</dbReference>
<evidence type="ECO:0000256" key="4">
    <source>
        <dbReference type="ARBA" id="ARBA00022807"/>
    </source>
</evidence>
<comment type="similarity">
    <text evidence="1">Belongs to the peptidase C40 family.</text>
</comment>
<dbReference type="OrthoDB" id="258587at2"/>
<evidence type="ECO:0000256" key="2">
    <source>
        <dbReference type="ARBA" id="ARBA00022670"/>
    </source>
</evidence>
<dbReference type="SUPFAM" id="SSF54001">
    <property type="entry name" value="Cysteine proteinases"/>
    <property type="match status" value="1"/>
</dbReference>
<protein>
    <submittedName>
        <fullName evidence="7">Cell wall-associated hydrolase, NlpC family</fullName>
    </submittedName>
</protein>
<evidence type="ECO:0000313" key="8">
    <source>
        <dbReference type="Proteomes" id="UP000183561"/>
    </source>
</evidence>
<dbReference type="Gene3D" id="3.90.1720.10">
    <property type="entry name" value="endopeptidase domain like (from Nostoc punctiforme)"/>
    <property type="match status" value="1"/>
</dbReference>
<keyword evidence="3 7" id="KW-0378">Hydrolase</keyword>
<keyword evidence="2" id="KW-0645">Protease</keyword>
<dbReference type="PANTHER" id="PTHR47359:SF3">
    <property type="entry name" value="NLP_P60 DOMAIN-CONTAINING PROTEIN-RELATED"/>
    <property type="match status" value="1"/>
</dbReference>
<dbReference type="GO" id="GO:0008234">
    <property type="term" value="F:cysteine-type peptidase activity"/>
    <property type="evidence" value="ECO:0007669"/>
    <property type="project" value="UniProtKB-KW"/>
</dbReference>
<accession>A0A1H4IFV7</accession>
<dbReference type="Proteomes" id="UP000183561">
    <property type="component" value="Unassembled WGS sequence"/>
</dbReference>
<dbReference type="PROSITE" id="PS51935">
    <property type="entry name" value="NLPC_P60"/>
    <property type="match status" value="1"/>
</dbReference>
<keyword evidence="4" id="KW-0788">Thiol protease</keyword>
<evidence type="ECO:0000259" key="6">
    <source>
        <dbReference type="PROSITE" id="PS51935"/>
    </source>
</evidence>
<gene>
    <name evidence="7" type="ORF">SAMN04490239_0562</name>
</gene>
<dbReference type="EMBL" id="FNSV01000004">
    <property type="protein sequence ID" value="SEB32765.1"/>
    <property type="molecule type" value="Genomic_DNA"/>
</dbReference>
<evidence type="ECO:0000313" key="7">
    <source>
        <dbReference type="EMBL" id="SEB32765.1"/>
    </source>
</evidence>
<feature type="compositionally biased region" description="Low complexity" evidence="5">
    <location>
        <begin position="123"/>
        <end position="137"/>
    </location>
</feature>
<dbReference type="PANTHER" id="PTHR47359">
    <property type="entry name" value="PEPTIDOGLYCAN DL-ENDOPEPTIDASE CWLO"/>
    <property type="match status" value="1"/>
</dbReference>
<feature type="domain" description="NlpC/P60" evidence="6">
    <location>
        <begin position="183"/>
        <end position="315"/>
    </location>
</feature>
<sequence>MDFASIIVGVAVAGASAAQGGGVDPAITDSVTAVAQDLPPALAQYVPDPQPYLDDAARAVQQAQEQLPAQWQAEIENAIPPEVLDAAAGAREQLPPEAQGLIPEVVLPAPSPEPGPGGGVTNPAGPAAQASSSAPQQETNPAVLPPVVSGAPTTAAGIPSLTGMLAPTAVGELTFDPRFPRNLEFARAVIDAAMRAIGLPYQWGGGLLTGPSIGDGTGGATAGYDCSGLTRFAYYIGTGGTKVLPRTSQEQFRAGQQISMDQAQPGDLLFGNWQADGANHVAIYLGGGKMLEAPQTGQRVQISAVRPDLVPARFL</sequence>
<dbReference type="GO" id="GO:0006508">
    <property type="term" value="P:proteolysis"/>
    <property type="evidence" value="ECO:0007669"/>
    <property type="project" value="UniProtKB-KW"/>
</dbReference>
<evidence type="ECO:0000256" key="5">
    <source>
        <dbReference type="SAM" id="MobiDB-lite"/>
    </source>
</evidence>
<dbReference type="Pfam" id="PF00877">
    <property type="entry name" value="NLPC_P60"/>
    <property type="match status" value="1"/>
</dbReference>
<feature type="region of interest" description="Disordered" evidence="5">
    <location>
        <begin position="105"/>
        <end position="148"/>
    </location>
</feature>
<evidence type="ECO:0000256" key="3">
    <source>
        <dbReference type="ARBA" id="ARBA00022801"/>
    </source>
</evidence>
<dbReference type="AlphaFoldDB" id="A0A1H4IFV7"/>
<evidence type="ECO:0000256" key="1">
    <source>
        <dbReference type="ARBA" id="ARBA00007074"/>
    </source>
</evidence>
<dbReference type="RefSeq" id="WP_072948876.1">
    <property type="nucleotide sequence ID" value="NZ_FNSV01000004.1"/>
</dbReference>
<reference evidence="8" key="1">
    <citation type="submission" date="2016-10" db="EMBL/GenBank/DDBJ databases">
        <authorList>
            <person name="Varghese N."/>
            <person name="Submissions S."/>
        </authorList>
    </citation>
    <scope>NUCLEOTIDE SEQUENCE [LARGE SCALE GENOMIC DNA]</scope>
    <source>
        <strain evidence="8">DSM 44498</strain>
    </source>
</reference>